<keyword evidence="9" id="KW-1185">Reference proteome</keyword>
<dbReference type="Gene3D" id="1.10.1740.10">
    <property type="match status" value="1"/>
</dbReference>
<dbReference type="NCBIfam" id="TIGR02937">
    <property type="entry name" value="sigma70-ECF"/>
    <property type="match status" value="1"/>
</dbReference>
<dbReference type="InterPro" id="IPR013325">
    <property type="entry name" value="RNA_pol_sigma_r2"/>
</dbReference>
<evidence type="ECO:0000313" key="8">
    <source>
        <dbReference type="EMBL" id="OFC72220.1"/>
    </source>
</evidence>
<sequence length="186" mass="21099">MTRKSTIAATFIKYRTKMMRAVGAIVSSDDIEDIVQEAFIKSYEAELTQEIRYERTYMLKTARNLALNHVNSAASQLNQAVDDMDMLSNDLIGYNLEKHVESKERFIHFCRATESLSPEVKRVFLLKKVYGMSQRDIAELVGLSESTVEKHVAKGLLQCSKFLASSGDTSRDKPVKPKHHQDNHSS</sequence>
<evidence type="ECO:0000256" key="2">
    <source>
        <dbReference type="ARBA" id="ARBA00023015"/>
    </source>
</evidence>
<dbReference type="AlphaFoldDB" id="A0A1E7ZFG4"/>
<dbReference type="Proteomes" id="UP000175691">
    <property type="component" value="Unassembled WGS sequence"/>
</dbReference>
<keyword evidence="2" id="KW-0805">Transcription regulation</keyword>
<name>A0A1E7ZFG4_9ALTE</name>
<feature type="region of interest" description="Disordered" evidence="5">
    <location>
        <begin position="165"/>
        <end position="186"/>
    </location>
</feature>
<dbReference type="Pfam" id="PF08281">
    <property type="entry name" value="Sigma70_r4_2"/>
    <property type="match status" value="1"/>
</dbReference>
<evidence type="ECO:0000256" key="4">
    <source>
        <dbReference type="ARBA" id="ARBA00023163"/>
    </source>
</evidence>
<protein>
    <submittedName>
        <fullName evidence="8">RNA polymerase subunit sigma-70</fullName>
    </submittedName>
</protein>
<organism evidence="8 9">
    <name type="scientific">Alteromonas confluentis</name>
    <dbReference type="NCBI Taxonomy" id="1656094"/>
    <lineage>
        <taxon>Bacteria</taxon>
        <taxon>Pseudomonadati</taxon>
        <taxon>Pseudomonadota</taxon>
        <taxon>Gammaproteobacteria</taxon>
        <taxon>Alteromonadales</taxon>
        <taxon>Alteromonadaceae</taxon>
        <taxon>Alteromonas/Salinimonas group</taxon>
        <taxon>Alteromonas</taxon>
    </lineage>
</organism>
<dbReference type="InterPro" id="IPR013324">
    <property type="entry name" value="RNA_pol_sigma_r3/r4-like"/>
</dbReference>
<feature type="domain" description="RNA polymerase sigma factor 70 region 4 type 2" evidence="7">
    <location>
        <begin position="112"/>
        <end position="159"/>
    </location>
</feature>
<dbReference type="Gene3D" id="1.10.10.10">
    <property type="entry name" value="Winged helix-like DNA-binding domain superfamily/Winged helix DNA-binding domain"/>
    <property type="match status" value="1"/>
</dbReference>
<evidence type="ECO:0000259" key="6">
    <source>
        <dbReference type="Pfam" id="PF04542"/>
    </source>
</evidence>
<feature type="compositionally biased region" description="Basic and acidic residues" evidence="5">
    <location>
        <begin position="169"/>
        <end position="186"/>
    </location>
</feature>
<accession>A0A1E7ZFG4</accession>
<evidence type="ECO:0000256" key="3">
    <source>
        <dbReference type="ARBA" id="ARBA00023082"/>
    </source>
</evidence>
<dbReference type="InterPro" id="IPR039425">
    <property type="entry name" value="RNA_pol_sigma-70-like"/>
</dbReference>
<dbReference type="GO" id="GO:0016987">
    <property type="term" value="F:sigma factor activity"/>
    <property type="evidence" value="ECO:0007669"/>
    <property type="project" value="UniProtKB-KW"/>
</dbReference>
<comment type="similarity">
    <text evidence="1">Belongs to the sigma-70 factor family. ECF subfamily.</text>
</comment>
<evidence type="ECO:0000256" key="1">
    <source>
        <dbReference type="ARBA" id="ARBA00010641"/>
    </source>
</evidence>
<dbReference type="GO" id="GO:0003677">
    <property type="term" value="F:DNA binding"/>
    <property type="evidence" value="ECO:0007669"/>
    <property type="project" value="InterPro"/>
</dbReference>
<dbReference type="InterPro" id="IPR014284">
    <property type="entry name" value="RNA_pol_sigma-70_dom"/>
</dbReference>
<dbReference type="GO" id="GO:0006352">
    <property type="term" value="P:DNA-templated transcription initiation"/>
    <property type="evidence" value="ECO:0007669"/>
    <property type="project" value="InterPro"/>
</dbReference>
<evidence type="ECO:0000259" key="7">
    <source>
        <dbReference type="Pfam" id="PF08281"/>
    </source>
</evidence>
<gene>
    <name evidence="8" type="ORF">BFC18_03890</name>
</gene>
<dbReference type="STRING" id="1656094.BFC18_03890"/>
<dbReference type="SUPFAM" id="SSF88946">
    <property type="entry name" value="Sigma2 domain of RNA polymerase sigma factors"/>
    <property type="match status" value="1"/>
</dbReference>
<dbReference type="RefSeq" id="WP_070123639.1">
    <property type="nucleotide sequence ID" value="NZ_MDHN01000006.1"/>
</dbReference>
<feature type="domain" description="RNA polymerase sigma-70 region 2" evidence="6">
    <location>
        <begin position="27"/>
        <end position="73"/>
    </location>
</feature>
<evidence type="ECO:0000256" key="5">
    <source>
        <dbReference type="SAM" id="MobiDB-lite"/>
    </source>
</evidence>
<keyword evidence="3" id="KW-0731">Sigma factor</keyword>
<dbReference type="OrthoDB" id="6689546at2"/>
<comment type="caution">
    <text evidence="8">The sequence shown here is derived from an EMBL/GenBank/DDBJ whole genome shotgun (WGS) entry which is preliminary data.</text>
</comment>
<dbReference type="EMBL" id="MDHN01000006">
    <property type="protein sequence ID" value="OFC72220.1"/>
    <property type="molecule type" value="Genomic_DNA"/>
</dbReference>
<dbReference type="InterPro" id="IPR036388">
    <property type="entry name" value="WH-like_DNA-bd_sf"/>
</dbReference>
<dbReference type="PANTHER" id="PTHR43133">
    <property type="entry name" value="RNA POLYMERASE ECF-TYPE SIGMA FACTO"/>
    <property type="match status" value="1"/>
</dbReference>
<dbReference type="SUPFAM" id="SSF88659">
    <property type="entry name" value="Sigma3 and sigma4 domains of RNA polymerase sigma factors"/>
    <property type="match status" value="1"/>
</dbReference>
<dbReference type="Pfam" id="PF04542">
    <property type="entry name" value="Sigma70_r2"/>
    <property type="match status" value="1"/>
</dbReference>
<evidence type="ECO:0000313" key="9">
    <source>
        <dbReference type="Proteomes" id="UP000175691"/>
    </source>
</evidence>
<keyword evidence="4" id="KW-0804">Transcription</keyword>
<dbReference type="PANTHER" id="PTHR43133:SF63">
    <property type="entry name" value="RNA POLYMERASE SIGMA FACTOR FECI-RELATED"/>
    <property type="match status" value="1"/>
</dbReference>
<dbReference type="InterPro" id="IPR013249">
    <property type="entry name" value="RNA_pol_sigma70_r4_t2"/>
</dbReference>
<proteinExistence type="inferred from homology"/>
<reference evidence="8 9" key="1">
    <citation type="submission" date="2016-08" db="EMBL/GenBank/DDBJ databases">
        <authorList>
            <person name="Seilhamer J.J."/>
        </authorList>
    </citation>
    <scope>NUCLEOTIDE SEQUENCE [LARGE SCALE GENOMIC DNA]</scope>
    <source>
        <strain evidence="8 9">KCTC 42603</strain>
    </source>
</reference>
<dbReference type="InterPro" id="IPR007627">
    <property type="entry name" value="RNA_pol_sigma70_r2"/>
</dbReference>